<comment type="catalytic activity">
    <reaction evidence="11">
        <text>glycyl-[protein] + reduced [flavodoxin] + S-adenosyl-L-methionine = glycin-2-yl radical-[protein] + semiquinone [flavodoxin] + 5'-deoxyadenosine + L-methionine + H(+)</text>
        <dbReference type="Rhea" id="RHEA:61976"/>
        <dbReference type="Rhea" id="RHEA-COMP:10622"/>
        <dbReference type="Rhea" id="RHEA-COMP:14480"/>
        <dbReference type="Rhea" id="RHEA-COMP:15993"/>
        <dbReference type="Rhea" id="RHEA-COMP:15994"/>
        <dbReference type="ChEBI" id="CHEBI:15378"/>
        <dbReference type="ChEBI" id="CHEBI:17319"/>
        <dbReference type="ChEBI" id="CHEBI:29947"/>
        <dbReference type="ChEBI" id="CHEBI:32722"/>
        <dbReference type="ChEBI" id="CHEBI:57618"/>
        <dbReference type="ChEBI" id="CHEBI:57844"/>
        <dbReference type="ChEBI" id="CHEBI:59789"/>
        <dbReference type="ChEBI" id="CHEBI:140311"/>
    </reaction>
</comment>
<keyword evidence="8 12" id="KW-0560">Oxidoreductase</keyword>
<protein>
    <recommendedName>
        <fullName evidence="4 12">Anaerobic ribonucleoside-triphosphate reductase-activating protein</fullName>
        <ecNumber evidence="12">1.97.1.-</ecNumber>
    </recommendedName>
</protein>
<comment type="function">
    <text evidence="2 12">Activation of anaerobic ribonucleoside-triphosphate reductase under anaerobic conditions by generation of an organic free radical, using S-adenosylmethionine and reduced flavodoxin as cosubstrates to produce 5'-deoxy-adenosine.</text>
</comment>
<evidence type="ECO:0000256" key="6">
    <source>
        <dbReference type="ARBA" id="ARBA00022691"/>
    </source>
</evidence>
<dbReference type="InterPro" id="IPR058240">
    <property type="entry name" value="rSAM_sf"/>
</dbReference>
<dbReference type="GO" id="GO:0043365">
    <property type="term" value="F:[formate-C-acetyltransferase]-activating enzyme activity"/>
    <property type="evidence" value="ECO:0007669"/>
    <property type="project" value="InterPro"/>
</dbReference>
<dbReference type="GO" id="GO:0004748">
    <property type="term" value="F:ribonucleoside-diphosphate reductase activity, thioredoxin disulfide as acceptor"/>
    <property type="evidence" value="ECO:0007669"/>
    <property type="project" value="TreeGrafter"/>
</dbReference>
<evidence type="ECO:0000256" key="1">
    <source>
        <dbReference type="ARBA" id="ARBA00001966"/>
    </source>
</evidence>
<keyword evidence="6" id="KW-0949">S-adenosyl-L-methionine</keyword>
<dbReference type="PANTHER" id="PTHR30352">
    <property type="entry name" value="PYRUVATE FORMATE-LYASE-ACTIVATING ENZYME"/>
    <property type="match status" value="1"/>
</dbReference>
<comment type="similarity">
    <text evidence="3 12">Belongs to the organic radical-activating enzymes family.</text>
</comment>
<evidence type="ECO:0000256" key="12">
    <source>
        <dbReference type="PIRNR" id="PIRNR000368"/>
    </source>
</evidence>
<keyword evidence="5" id="KW-0004">4Fe-4S</keyword>
<evidence type="ECO:0000256" key="4">
    <source>
        <dbReference type="ARBA" id="ARBA00014281"/>
    </source>
</evidence>
<keyword evidence="14" id="KW-1185">Reference proteome</keyword>
<evidence type="ECO:0000256" key="3">
    <source>
        <dbReference type="ARBA" id="ARBA00009777"/>
    </source>
</evidence>
<evidence type="ECO:0000256" key="8">
    <source>
        <dbReference type="ARBA" id="ARBA00023002"/>
    </source>
</evidence>
<evidence type="ECO:0000313" key="14">
    <source>
        <dbReference type="Proteomes" id="UP000377798"/>
    </source>
</evidence>
<dbReference type="SFLD" id="SFLDS00029">
    <property type="entry name" value="Radical_SAM"/>
    <property type="match status" value="1"/>
</dbReference>
<dbReference type="SFLD" id="SFLDG01063">
    <property type="entry name" value="activating_enzymes__group_1"/>
    <property type="match status" value="1"/>
</dbReference>
<keyword evidence="10" id="KW-0411">Iron-sulfur</keyword>
<evidence type="ECO:0000256" key="10">
    <source>
        <dbReference type="ARBA" id="ARBA00023014"/>
    </source>
</evidence>
<dbReference type="SFLD" id="SFLDG01066">
    <property type="entry name" value="organic_radical-activating_enz"/>
    <property type="match status" value="1"/>
</dbReference>
<dbReference type="InterPro" id="IPR034457">
    <property type="entry name" value="Organic_radical-activating"/>
</dbReference>
<organism evidence="13 14">
    <name type="scientific">Urinicoccus massiliensis</name>
    <dbReference type="NCBI Taxonomy" id="1723382"/>
    <lineage>
        <taxon>Bacteria</taxon>
        <taxon>Bacillati</taxon>
        <taxon>Bacillota</taxon>
        <taxon>Tissierellia</taxon>
        <taxon>Tissierellales</taxon>
        <taxon>Peptoniphilaceae</taxon>
        <taxon>Urinicoccus</taxon>
    </lineage>
</organism>
<dbReference type="PIRSF" id="PIRSF000368">
    <property type="entry name" value="NrdG"/>
    <property type="match status" value="1"/>
</dbReference>
<evidence type="ECO:0000256" key="2">
    <source>
        <dbReference type="ARBA" id="ARBA00003852"/>
    </source>
</evidence>
<accession>A0A8H2M391</accession>
<dbReference type="Gene3D" id="3.20.20.70">
    <property type="entry name" value="Aldolase class I"/>
    <property type="match status" value="1"/>
</dbReference>
<dbReference type="SFLD" id="SFLDF00299">
    <property type="entry name" value="anaerobic_ribonucleoside-triph"/>
    <property type="match status" value="1"/>
</dbReference>
<comment type="caution">
    <text evidence="13">The sequence shown here is derived from an EMBL/GenBank/DDBJ whole genome shotgun (WGS) entry which is preliminary data.</text>
</comment>
<evidence type="ECO:0000256" key="5">
    <source>
        <dbReference type="ARBA" id="ARBA00022485"/>
    </source>
</evidence>
<dbReference type="InterPro" id="IPR007197">
    <property type="entry name" value="rSAM"/>
</dbReference>
<evidence type="ECO:0000313" key="13">
    <source>
        <dbReference type="EMBL" id="VFB15724.1"/>
    </source>
</evidence>
<dbReference type="PANTHER" id="PTHR30352:SF2">
    <property type="entry name" value="ANAEROBIC RIBONUCLEOSIDE-TRIPHOSPHATE REDUCTASE-ACTIVATING PROTEIN"/>
    <property type="match status" value="1"/>
</dbReference>
<reference evidence="13 14" key="1">
    <citation type="submission" date="2019-02" db="EMBL/GenBank/DDBJ databases">
        <authorList>
            <consortium name="Pathogen Informatics"/>
        </authorList>
    </citation>
    <scope>NUCLEOTIDE SEQUENCE [LARGE SCALE GENOMIC DNA]</scope>
    <source>
        <strain evidence="13 14">3012STDY7089603</strain>
    </source>
</reference>
<proteinExistence type="inferred from homology"/>
<dbReference type="InterPro" id="IPR012837">
    <property type="entry name" value="NrdG"/>
</dbReference>
<name>A0A8H2M391_9FIRM</name>
<dbReference type="InterPro" id="IPR001989">
    <property type="entry name" value="Radical_activat_CS"/>
</dbReference>
<dbReference type="GO" id="GO:0051539">
    <property type="term" value="F:4 iron, 4 sulfur cluster binding"/>
    <property type="evidence" value="ECO:0007669"/>
    <property type="project" value="UniProtKB-KW"/>
</dbReference>
<gene>
    <name evidence="13" type="ORF">NCTC13150_00226</name>
</gene>
<dbReference type="Pfam" id="PF13353">
    <property type="entry name" value="Fer4_12"/>
    <property type="match status" value="1"/>
</dbReference>
<dbReference type="SUPFAM" id="SSF102114">
    <property type="entry name" value="Radical SAM enzymes"/>
    <property type="match status" value="1"/>
</dbReference>
<keyword evidence="7" id="KW-0479">Metal-binding</keyword>
<dbReference type="RefSeq" id="WP_131748128.1">
    <property type="nucleotide sequence ID" value="NZ_CAACYI010000001.1"/>
</dbReference>
<dbReference type="EC" id="1.97.1.-" evidence="12"/>
<sequence length="165" mass="19118">MRYGQIRQYDVANGPGIRTSIFVTGCRHHCPDCFNLDYQDFQAGDPWTDQETRTLLSYLQDDLVQGLTILGGEPFEHCQALSRLLEEIKEKVDKEIWIYSGFLYEDLVQDPQARTLLSLCHVLVDGPFIREKKDLSLRFRGSSNQRIIDLKKSLGSSEIFLWEEE</sequence>
<dbReference type="PROSITE" id="PS01087">
    <property type="entry name" value="RADICAL_ACTIVATING"/>
    <property type="match status" value="1"/>
</dbReference>
<evidence type="ECO:0000256" key="11">
    <source>
        <dbReference type="ARBA" id="ARBA00047365"/>
    </source>
</evidence>
<keyword evidence="9" id="KW-0408">Iron</keyword>
<dbReference type="EMBL" id="CAACYI010000001">
    <property type="protein sequence ID" value="VFB15724.1"/>
    <property type="molecule type" value="Genomic_DNA"/>
</dbReference>
<evidence type="ECO:0000256" key="7">
    <source>
        <dbReference type="ARBA" id="ARBA00022723"/>
    </source>
</evidence>
<dbReference type="InterPro" id="IPR013785">
    <property type="entry name" value="Aldolase_TIM"/>
</dbReference>
<dbReference type="AlphaFoldDB" id="A0A8H2M391"/>
<dbReference type="Proteomes" id="UP000377798">
    <property type="component" value="Unassembled WGS sequence"/>
</dbReference>
<dbReference type="NCBIfam" id="TIGR02491">
    <property type="entry name" value="NrdG"/>
    <property type="match status" value="1"/>
</dbReference>
<dbReference type="GO" id="GO:0046872">
    <property type="term" value="F:metal ion binding"/>
    <property type="evidence" value="ECO:0007669"/>
    <property type="project" value="UniProtKB-KW"/>
</dbReference>
<evidence type="ECO:0000256" key="9">
    <source>
        <dbReference type="ARBA" id="ARBA00023004"/>
    </source>
</evidence>
<comment type="cofactor">
    <cofactor evidence="1">
        <name>[4Fe-4S] cluster</name>
        <dbReference type="ChEBI" id="CHEBI:49883"/>
    </cofactor>
</comment>